<dbReference type="InterPro" id="IPR029035">
    <property type="entry name" value="DHS-like_NAD/FAD-binding_dom"/>
</dbReference>
<keyword evidence="4" id="KW-0479">Metal-binding</keyword>
<dbReference type="GO" id="GO:0050660">
    <property type="term" value="F:flavin adenine dinucleotide binding"/>
    <property type="evidence" value="ECO:0007669"/>
    <property type="project" value="TreeGrafter"/>
</dbReference>
<dbReference type="InterPro" id="IPR012000">
    <property type="entry name" value="Thiamin_PyroP_enz_cen_dom"/>
</dbReference>
<dbReference type="Pfam" id="PF02776">
    <property type="entry name" value="TPP_enzyme_N"/>
    <property type="match status" value="1"/>
</dbReference>
<accession>A0A7W3IXY1</accession>
<evidence type="ECO:0000259" key="9">
    <source>
        <dbReference type="Pfam" id="PF02776"/>
    </source>
</evidence>
<dbReference type="GO" id="GO:0009099">
    <property type="term" value="P:L-valine biosynthetic process"/>
    <property type="evidence" value="ECO:0007669"/>
    <property type="project" value="TreeGrafter"/>
</dbReference>
<keyword evidence="5 6" id="KW-0786">Thiamine pyrophosphate</keyword>
<dbReference type="InterPro" id="IPR000399">
    <property type="entry name" value="TPP-bd_CS"/>
</dbReference>
<dbReference type="Proteomes" id="UP000580910">
    <property type="component" value="Unassembled WGS sequence"/>
</dbReference>
<dbReference type="SUPFAM" id="SSF52518">
    <property type="entry name" value="Thiamin diphosphate-binding fold (THDP-binding)"/>
    <property type="match status" value="2"/>
</dbReference>
<sequence>MSEDLSGHAGELAVAVARAHGVETMFTLSGAHVFPMYDGAVKADPPMRLLDVRHEQTAAFAAEATGKLTRVPGLAVLTAGPGVTNGVSAIAQAQFAGSPMVVVGGRAPQNRWGSGSLQELDQPPIVASVSKLARTLPTAGDVLPGLDEAFCVAGSSHRGPVFVDVPMDELFNSASGPAPTARRMPGTEPDTDALDRIAALLAAAERPTLVLGTDVWADGAEVAALRFVEAVGIPAITNGMGRGVVPGGHPLLVTKARGQALGTADLVVVVGTPLDFRLGYGVFGGKDGAQAAAVVHVADSPGQVAGHAELAASVAGDLTSVFDGLLTALERQQRRPDWSAWVTGLQDTVRAATERDLALLRAEADPIHPARIYGELVPRLAEDAVVIGDGGDFVSFAGKFVEPKRPGGWLDPGPYGCLGAGLGSAIAARIARPDAQVVLLLGDGAAGFSLMDVDTLVRHGLPVVMVMGNNSAWGLEKGPMQMLYGYDVAADLAPRTRYDEVVKALGGAGETVTDPRHVGPALDRAFASGVPYLVNVITDVEAAYPRATFGI</sequence>
<evidence type="ECO:0000256" key="3">
    <source>
        <dbReference type="ARBA" id="ARBA00007812"/>
    </source>
</evidence>
<proteinExistence type="inferred from homology"/>
<evidence type="ECO:0000256" key="5">
    <source>
        <dbReference type="ARBA" id="ARBA00023052"/>
    </source>
</evidence>
<comment type="similarity">
    <text evidence="3 6">Belongs to the TPP enzyme family.</text>
</comment>
<dbReference type="InterPro" id="IPR045229">
    <property type="entry name" value="TPP_enz"/>
</dbReference>
<dbReference type="EC" id="2.2.1.6" evidence="10"/>
<comment type="cofactor">
    <cofactor evidence="1">
        <name>Mg(2+)</name>
        <dbReference type="ChEBI" id="CHEBI:18420"/>
    </cofactor>
</comment>
<dbReference type="PANTHER" id="PTHR18968">
    <property type="entry name" value="THIAMINE PYROPHOSPHATE ENZYMES"/>
    <property type="match status" value="1"/>
</dbReference>
<dbReference type="Pfam" id="PF02775">
    <property type="entry name" value="TPP_enzyme_C"/>
    <property type="match status" value="1"/>
</dbReference>
<dbReference type="GO" id="GO:0009097">
    <property type="term" value="P:isoleucine biosynthetic process"/>
    <property type="evidence" value="ECO:0007669"/>
    <property type="project" value="TreeGrafter"/>
</dbReference>
<dbReference type="InterPro" id="IPR029061">
    <property type="entry name" value="THDP-binding"/>
</dbReference>
<dbReference type="Gene3D" id="3.40.50.970">
    <property type="match status" value="2"/>
</dbReference>
<dbReference type="SUPFAM" id="SSF52467">
    <property type="entry name" value="DHS-like NAD/FAD-binding domain"/>
    <property type="match status" value="1"/>
</dbReference>
<dbReference type="RefSeq" id="WP_182537111.1">
    <property type="nucleotide sequence ID" value="NZ_JACGXA010000001.1"/>
</dbReference>
<feature type="domain" description="Thiamine pyrophosphate enzyme N-terminal TPP-binding" evidence="9">
    <location>
        <begin position="9"/>
        <end position="123"/>
    </location>
</feature>
<dbReference type="GO" id="GO:0000287">
    <property type="term" value="F:magnesium ion binding"/>
    <property type="evidence" value="ECO:0007669"/>
    <property type="project" value="InterPro"/>
</dbReference>
<dbReference type="GO" id="GO:0030976">
    <property type="term" value="F:thiamine pyrophosphate binding"/>
    <property type="evidence" value="ECO:0007669"/>
    <property type="project" value="InterPro"/>
</dbReference>
<evidence type="ECO:0000256" key="2">
    <source>
        <dbReference type="ARBA" id="ARBA00001964"/>
    </source>
</evidence>
<dbReference type="GO" id="GO:0003984">
    <property type="term" value="F:acetolactate synthase activity"/>
    <property type="evidence" value="ECO:0007669"/>
    <property type="project" value="UniProtKB-EC"/>
</dbReference>
<keyword evidence="11" id="KW-1185">Reference proteome</keyword>
<feature type="domain" description="Thiamine pyrophosphate enzyme central" evidence="7">
    <location>
        <begin position="194"/>
        <end position="323"/>
    </location>
</feature>
<evidence type="ECO:0000259" key="8">
    <source>
        <dbReference type="Pfam" id="PF02775"/>
    </source>
</evidence>
<protein>
    <submittedName>
        <fullName evidence="10">Acetolactate synthase-1/2/3 large subunit</fullName>
        <ecNumber evidence="10">2.2.1.6</ecNumber>
    </submittedName>
</protein>
<name>A0A7W3IXY1_9ACTN</name>
<dbReference type="EMBL" id="JACGXA010000001">
    <property type="protein sequence ID" value="MBA8802579.1"/>
    <property type="molecule type" value="Genomic_DNA"/>
</dbReference>
<evidence type="ECO:0000313" key="10">
    <source>
        <dbReference type="EMBL" id="MBA8802579.1"/>
    </source>
</evidence>
<reference evidence="10 11" key="1">
    <citation type="submission" date="2020-07" db="EMBL/GenBank/DDBJ databases">
        <title>Sequencing the genomes of 1000 actinobacteria strains.</title>
        <authorList>
            <person name="Klenk H.-P."/>
        </authorList>
    </citation>
    <scope>NUCLEOTIDE SEQUENCE [LARGE SCALE GENOMIC DNA]</scope>
    <source>
        <strain evidence="10 11">DSM 21349</strain>
    </source>
</reference>
<dbReference type="AlphaFoldDB" id="A0A7W3IXY1"/>
<evidence type="ECO:0000259" key="7">
    <source>
        <dbReference type="Pfam" id="PF00205"/>
    </source>
</evidence>
<comment type="cofactor">
    <cofactor evidence="2">
        <name>thiamine diphosphate</name>
        <dbReference type="ChEBI" id="CHEBI:58937"/>
    </cofactor>
</comment>
<evidence type="ECO:0000256" key="4">
    <source>
        <dbReference type="ARBA" id="ARBA00022723"/>
    </source>
</evidence>
<evidence type="ECO:0000256" key="1">
    <source>
        <dbReference type="ARBA" id="ARBA00001946"/>
    </source>
</evidence>
<dbReference type="NCBIfam" id="NF004516">
    <property type="entry name" value="PRK05858.1"/>
    <property type="match status" value="1"/>
</dbReference>
<dbReference type="Gene3D" id="3.40.50.1220">
    <property type="entry name" value="TPP-binding domain"/>
    <property type="match status" value="1"/>
</dbReference>
<keyword evidence="10" id="KW-0808">Transferase</keyword>
<organism evidence="10 11">
    <name type="scientific">Nocardioides ginsengisegetis</name>
    <dbReference type="NCBI Taxonomy" id="661491"/>
    <lineage>
        <taxon>Bacteria</taxon>
        <taxon>Bacillati</taxon>
        <taxon>Actinomycetota</taxon>
        <taxon>Actinomycetes</taxon>
        <taxon>Propionibacteriales</taxon>
        <taxon>Nocardioidaceae</taxon>
        <taxon>Nocardioides</taxon>
    </lineage>
</organism>
<dbReference type="GO" id="GO:0005948">
    <property type="term" value="C:acetolactate synthase complex"/>
    <property type="evidence" value="ECO:0007669"/>
    <property type="project" value="TreeGrafter"/>
</dbReference>
<dbReference type="CDD" id="cd07035">
    <property type="entry name" value="TPP_PYR_POX_like"/>
    <property type="match status" value="1"/>
</dbReference>
<dbReference type="InterPro" id="IPR012001">
    <property type="entry name" value="Thiamin_PyroP_enz_TPP-bd_dom"/>
</dbReference>
<dbReference type="InterPro" id="IPR011766">
    <property type="entry name" value="TPP_enzyme_TPP-bd"/>
</dbReference>
<comment type="caution">
    <text evidence="10">The sequence shown here is derived from an EMBL/GenBank/DDBJ whole genome shotgun (WGS) entry which is preliminary data.</text>
</comment>
<dbReference type="CDD" id="cd02004">
    <property type="entry name" value="TPP_BZL_OCoD_HPCL"/>
    <property type="match status" value="1"/>
</dbReference>
<dbReference type="Pfam" id="PF00205">
    <property type="entry name" value="TPP_enzyme_M"/>
    <property type="match status" value="1"/>
</dbReference>
<gene>
    <name evidence="10" type="ORF">FB382_000870</name>
</gene>
<feature type="domain" description="Thiamine pyrophosphate enzyme TPP-binding" evidence="8">
    <location>
        <begin position="389"/>
        <end position="536"/>
    </location>
</feature>
<evidence type="ECO:0000256" key="6">
    <source>
        <dbReference type="RuleBase" id="RU362132"/>
    </source>
</evidence>
<dbReference type="PROSITE" id="PS00187">
    <property type="entry name" value="TPP_ENZYMES"/>
    <property type="match status" value="1"/>
</dbReference>
<dbReference type="PANTHER" id="PTHR18968:SF166">
    <property type="entry name" value="2-HYDROXYACYL-COA LYASE 2"/>
    <property type="match status" value="1"/>
</dbReference>
<evidence type="ECO:0000313" key="11">
    <source>
        <dbReference type="Proteomes" id="UP000580910"/>
    </source>
</evidence>